<dbReference type="Proteomes" id="UP001164733">
    <property type="component" value="Plasmid pCF009-a"/>
</dbReference>
<dbReference type="RefSeq" id="WP_216128091.1">
    <property type="nucleotide sequence ID" value="NZ_CP086240.1"/>
</dbReference>
<dbReference type="InterPro" id="IPR024307">
    <property type="entry name" value="YmaF"/>
</dbReference>
<organism evidence="1 2">
    <name type="scientific">Clostridium estertheticum</name>
    <dbReference type="NCBI Taxonomy" id="238834"/>
    <lineage>
        <taxon>Bacteria</taxon>
        <taxon>Bacillati</taxon>
        <taxon>Bacillota</taxon>
        <taxon>Clostridia</taxon>
        <taxon>Eubacteriales</taxon>
        <taxon>Clostridiaceae</taxon>
        <taxon>Clostridium</taxon>
    </lineage>
</organism>
<keyword evidence="1" id="KW-0614">Plasmid</keyword>
<dbReference type="Pfam" id="PF12788">
    <property type="entry name" value="YmaF"/>
    <property type="match status" value="1"/>
</dbReference>
<reference evidence="1" key="1">
    <citation type="submission" date="2021-11" db="EMBL/GenBank/DDBJ databases">
        <title>Clostridia strains as spoilage organisms.</title>
        <authorList>
            <person name="Wambui J."/>
            <person name="Stevens M.J.A."/>
            <person name="Stephan R."/>
        </authorList>
    </citation>
    <scope>NUCLEOTIDE SEQUENCE</scope>
    <source>
        <strain evidence="1">CF009</strain>
        <plasmid evidence="1">pCF009-a</plasmid>
    </source>
</reference>
<name>A0AA47I810_9CLOT</name>
<geneLocation type="plasmid" evidence="1 2">
    <name>pCF009-a</name>
</geneLocation>
<protein>
    <submittedName>
        <fullName evidence="1">YmaF family protein</fullName>
    </submittedName>
</protein>
<evidence type="ECO:0000313" key="1">
    <source>
        <dbReference type="EMBL" id="WAG63262.1"/>
    </source>
</evidence>
<dbReference type="AlphaFoldDB" id="A0AA47I810"/>
<accession>A0AA47I810</accession>
<proteinExistence type="predicted"/>
<sequence>MSKHDDNCGCEKKHDDKECKKENQFHDHEFLGSVRLAEVGSEDVHNHRFAGVSGPAIPVQGGHVHKVKSRTDFFDHFHEFEATTGLPIPVGNDGKHVHFVEAKTNVVDGHFHELIFATLINAPIFEEEA</sequence>
<dbReference type="EMBL" id="CP086240">
    <property type="protein sequence ID" value="WAG63262.1"/>
    <property type="molecule type" value="Genomic_DNA"/>
</dbReference>
<evidence type="ECO:0000313" key="2">
    <source>
        <dbReference type="Proteomes" id="UP001164733"/>
    </source>
</evidence>
<gene>
    <name evidence="1" type="ORF">LL038_24870</name>
</gene>